<dbReference type="RefSeq" id="WP_172292842.1">
    <property type="nucleotide sequence ID" value="NZ_JAQKAB010000007.1"/>
</dbReference>
<evidence type="ECO:0000256" key="1">
    <source>
        <dbReference type="SAM" id="Phobius"/>
    </source>
</evidence>
<evidence type="ECO:0000313" key="3">
    <source>
        <dbReference type="Proteomes" id="UP001211894"/>
    </source>
</evidence>
<evidence type="ECO:0000313" key="2">
    <source>
        <dbReference type="EMBL" id="MDA7027245.1"/>
    </source>
</evidence>
<keyword evidence="3" id="KW-1185">Reference proteome</keyword>
<keyword evidence="1" id="KW-0472">Membrane</keyword>
<organism evidence="2 3">
    <name type="scientific">Bacillus changyiensis</name>
    <dbReference type="NCBI Taxonomy" id="3004103"/>
    <lineage>
        <taxon>Bacteria</taxon>
        <taxon>Bacillati</taxon>
        <taxon>Bacillota</taxon>
        <taxon>Bacilli</taxon>
        <taxon>Bacillales</taxon>
        <taxon>Bacillaceae</taxon>
        <taxon>Bacillus</taxon>
    </lineage>
</organism>
<protein>
    <recommendedName>
        <fullName evidence="4">Permease</fullName>
    </recommendedName>
</protein>
<feature type="transmembrane region" description="Helical" evidence="1">
    <location>
        <begin position="44"/>
        <end position="63"/>
    </location>
</feature>
<dbReference type="Proteomes" id="UP001211894">
    <property type="component" value="Unassembled WGS sequence"/>
</dbReference>
<reference evidence="2 3" key="1">
    <citation type="submission" date="2023-01" db="EMBL/GenBank/DDBJ databases">
        <title>Bacillus changyiensis sp. nov., isolated from a coastal deposit.</title>
        <authorList>
            <person name="Xiao G."/>
            <person name="Lai Q."/>
            <person name="Hu Z."/>
            <person name="Shao Z."/>
        </authorList>
    </citation>
    <scope>NUCLEOTIDE SEQUENCE [LARGE SCALE GENOMIC DNA]</scope>
    <source>
        <strain evidence="2 3">CLL-7-23</strain>
    </source>
</reference>
<keyword evidence="1" id="KW-0812">Transmembrane</keyword>
<comment type="caution">
    <text evidence="2">The sequence shown here is derived from an EMBL/GenBank/DDBJ whole genome shotgun (WGS) entry which is preliminary data.</text>
</comment>
<feature type="transmembrane region" description="Helical" evidence="1">
    <location>
        <begin position="72"/>
        <end position="94"/>
    </location>
</feature>
<dbReference type="EMBL" id="JAQKAB010000007">
    <property type="protein sequence ID" value="MDA7027245.1"/>
    <property type="molecule type" value="Genomic_DNA"/>
</dbReference>
<evidence type="ECO:0008006" key="4">
    <source>
        <dbReference type="Google" id="ProtNLM"/>
    </source>
</evidence>
<feature type="transmembrane region" description="Helical" evidence="1">
    <location>
        <begin position="106"/>
        <end position="125"/>
    </location>
</feature>
<feature type="transmembrane region" description="Helical" evidence="1">
    <location>
        <begin position="137"/>
        <end position="158"/>
    </location>
</feature>
<proteinExistence type="predicted"/>
<name>A0ABT4X4L9_9BACI</name>
<sequence>MIIGIVLYSISLIGLLVSFKKSKENTYVSLKKAWNTFQKLLPEILFIMLLVGVSLSVLTPELISKLLGQQSGFLGVIIAMIIGSLALIPSFVVFPLGETLLNNGAGLTQVAMFVAALMSVGLVSLPMERKMFGPMFAYARNGAALVMCILFTVIIWMVY</sequence>
<accession>A0ABT4X4L9</accession>
<keyword evidence="1" id="KW-1133">Transmembrane helix</keyword>
<gene>
    <name evidence="2" type="ORF">PJ311_11555</name>
</gene>